<evidence type="ECO:0000256" key="1">
    <source>
        <dbReference type="SAM" id="MobiDB-lite"/>
    </source>
</evidence>
<proteinExistence type="predicted"/>
<evidence type="ECO:0000256" key="2">
    <source>
        <dbReference type="SAM" id="Phobius"/>
    </source>
</evidence>
<dbReference type="AlphaFoldDB" id="L8X2P7"/>
<evidence type="ECO:0000313" key="3">
    <source>
        <dbReference type="EMBL" id="ELU42894.1"/>
    </source>
</evidence>
<evidence type="ECO:0000313" key="4">
    <source>
        <dbReference type="Proteomes" id="UP000011668"/>
    </source>
</evidence>
<name>L8X2P7_THACA</name>
<dbReference type="STRING" id="983506.L8X2P7"/>
<dbReference type="InterPro" id="IPR038213">
    <property type="entry name" value="IFI6/IFI27-like_sf"/>
</dbReference>
<dbReference type="Gene3D" id="6.10.110.10">
    <property type="match status" value="1"/>
</dbReference>
<feature type="transmembrane region" description="Helical" evidence="2">
    <location>
        <begin position="519"/>
        <end position="539"/>
    </location>
</feature>
<dbReference type="HOGENOM" id="CLU_393881_0_0_1"/>
<reference evidence="3 4" key="1">
    <citation type="journal article" date="2013" name="Nat. Commun.">
        <title>The evolution and pathogenic mechanisms of the rice sheath blight pathogen.</title>
        <authorList>
            <person name="Zheng A."/>
            <person name="Lin R."/>
            <person name="Xu L."/>
            <person name="Qin P."/>
            <person name="Tang C."/>
            <person name="Ai P."/>
            <person name="Zhang D."/>
            <person name="Liu Y."/>
            <person name="Sun Z."/>
            <person name="Feng H."/>
            <person name="Wang Y."/>
            <person name="Chen Y."/>
            <person name="Liang X."/>
            <person name="Fu R."/>
            <person name="Li Q."/>
            <person name="Zhang J."/>
            <person name="Yu X."/>
            <person name="Xie Z."/>
            <person name="Ding L."/>
            <person name="Guan P."/>
            <person name="Tang J."/>
            <person name="Liang Y."/>
            <person name="Wang S."/>
            <person name="Deng Q."/>
            <person name="Li S."/>
            <person name="Zhu J."/>
            <person name="Wang L."/>
            <person name="Liu H."/>
            <person name="Li P."/>
        </authorList>
    </citation>
    <scope>NUCLEOTIDE SEQUENCE [LARGE SCALE GENOMIC DNA]</scope>
    <source>
        <strain evidence="4">AG-1 IA</strain>
    </source>
</reference>
<keyword evidence="2" id="KW-0812">Transmembrane</keyword>
<comment type="caution">
    <text evidence="3">The sequence shown here is derived from an EMBL/GenBank/DDBJ whole genome shotgun (WGS) entry which is preliminary data.</text>
</comment>
<feature type="region of interest" description="Disordered" evidence="1">
    <location>
        <begin position="310"/>
        <end position="329"/>
    </location>
</feature>
<dbReference type="Proteomes" id="UP000011668">
    <property type="component" value="Unassembled WGS sequence"/>
</dbReference>
<feature type="transmembrane region" description="Helical" evidence="2">
    <location>
        <begin position="653"/>
        <end position="680"/>
    </location>
</feature>
<keyword evidence="4" id="KW-1185">Reference proteome</keyword>
<feature type="transmembrane region" description="Helical" evidence="2">
    <location>
        <begin position="20"/>
        <end position="41"/>
    </location>
</feature>
<keyword evidence="2" id="KW-1133">Transmembrane helix</keyword>
<accession>L8X2P7</accession>
<dbReference type="EMBL" id="AFRT01000690">
    <property type="protein sequence ID" value="ELU42894.1"/>
    <property type="molecule type" value="Genomic_DNA"/>
</dbReference>
<keyword evidence="2" id="KW-0472">Membrane</keyword>
<gene>
    <name evidence="3" type="ORF">AG1IA_03074</name>
</gene>
<dbReference type="OrthoDB" id="3153758at2759"/>
<sequence length="700" mass="76743">MGSKKASRPPATYSTTTMRYRAVVYLLLLPQLALGVTYYAIVNRNGGSAGIQKLNAKVDMKNKLGLGRVEDQKALKVADKGIETGNNAEGVSVPGNGAKTTDSRAVEAAEESVEIGSQSVRRTHESFQRISLHPNERDDSYPSEFSDFGRFILACAEKDCRNDFFMNEATRWIVQAVKDIVQFVRENYITILLLIGSIVLAEFIGDKLALFMLKAIGFGSKGPIKNSFASNIQRIINPVESGSLFSKFQSSAMRGAAIPEIEGLIHLMRTRLIGIGFAIIALAAASNNYANSTREWREWLLKSKVKVSSDTPSNAVRSYSDSGHNSPDASPMAIVSANPSSGHHKFNKGLFTEEVHASLLFVPEGAEPLTSCAQTPNLIRGIGYKSPLHCVDKVGELVVSCLVNSLVRLRTRRERGVDYKALRVAYSMRKFARLMGLAKNDDWRSMCESTPAIIDGKNYSHPSHCDDKGVWGIYGVFDLMDKDCECSCGPALRLESGEKGYELPQASTRFQHHIMIMKYRTALLLILLPYLVLGSSFVMRENDDFRAETPRSIKDDIIDTLKNLPNFSSLLSGLAGDRKAEALKVAAQSVEEILGRVPSRCTQQLFSYGYCPRLRAHKFGFGGIMPTCAEKDCKKNYFMEETMRWVRQALNDAATAALIIGISVLVANIMSGGMLIPAALQAIGFGAKGPIKGGSIGTLK</sequence>
<organism evidence="3 4">
    <name type="scientific">Thanatephorus cucumeris (strain AG1-IA)</name>
    <name type="common">Rice sheath blight fungus</name>
    <name type="synonym">Rhizoctonia solani</name>
    <dbReference type="NCBI Taxonomy" id="983506"/>
    <lineage>
        <taxon>Eukaryota</taxon>
        <taxon>Fungi</taxon>
        <taxon>Dikarya</taxon>
        <taxon>Basidiomycota</taxon>
        <taxon>Agaricomycotina</taxon>
        <taxon>Agaricomycetes</taxon>
        <taxon>Cantharellales</taxon>
        <taxon>Ceratobasidiaceae</taxon>
        <taxon>Rhizoctonia</taxon>
        <taxon>Rhizoctonia solani AG-1</taxon>
    </lineage>
</organism>
<feature type="compositionally biased region" description="Polar residues" evidence="1">
    <location>
        <begin position="310"/>
        <end position="328"/>
    </location>
</feature>
<protein>
    <submittedName>
        <fullName evidence="3">Ifi-6-16 domain-containing protein</fullName>
    </submittedName>
</protein>